<reference evidence="5" key="1">
    <citation type="journal article" date="2015" name="Nature">
        <title>Complex archaea that bridge the gap between prokaryotes and eukaryotes.</title>
        <authorList>
            <person name="Spang A."/>
            <person name="Saw J.H."/>
            <person name="Jorgensen S.L."/>
            <person name="Zaremba-Niedzwiedzka K."/>
            <person name="Martijn J."/>
            <person name="Lind A.E."/>
            <person name="van Eijk R."/>
            <person name="Schleper C."/>
            <person name="Guy L."/>
            <person name="Ettema T.J."/>
        </authorList>
    </citation>
    <scope>NUCLEOTIDE SEQUENCE</scope>
</reference>
<evidence type="ECO:0000256" key="1">
    <source>
        <dbReference type="ARBA" id="ARBA00022612"/>
    </source>
</evidence>
<dbReference type="GO" id="GO:0006508">
    <property type="term" value="P:proteolysis"/>
    <property type="evidence" value="ECO:0007669"/>
    <property type="project" value="UniProtKB-KW"/>
</dbReference>
<gene>
    <name evidence="5" type="ORF">LCGC14_1974920</name>
</gene>
<comment type="caution">
    <text evidence="5">The sequence shown here is derived from an EMBL/GenBank/DDBJ whole genome shotgun (WGS) entry which is preliminary data.</text>
</comment>
<keyword evidence="2" id="KW-0645">Protease</keyword>
<dbReference type="Pfam" id="PF04586">
    <property type="entry name" value="Peptidase_S78"/>
    <property type="match status" value="1"/>
</dbReference>
<proteinExistence type="predicted"/>
<dbReference type="InterPro" id="IPR054613">
    <property type="entry name" value="Peptidase_S78_dom"/>
</dbReference>
<evidence type="ECO:0000256" key="3">
    <source>
        <dbReference type="ARBA" id="ARBA00022801"/>
    </source>
</evidence>
<name>A0A0F9FAM1_9ZZZZ</name>
<protein>
    <recommendedName>
        <fullName evidence="4">Prohead serine protease domain-containing protein</fullName>
    </recommendedName>
</protein>
<dbReference type="AlphaFoldDB" id="A0A0F9FAM1"/>
<keyword evidence="3" id="KW-0378">Hydrolase</keyword>
<evidence type="ECO:0000256" key="2">
    <source>
        <dbReference type="ARBA" id="ARBA00022670"/>
    </source>
</evidence>
<organism evidence="5">
    <name type="scientific">marine sediment metagenome</name>
    <dbReference type="NCBI Taxonomy" id="412755"/>
    <lineage>
        <taxon>unclassified sequences</taxon>
        <taxon>metagenomes</taxon>
        <taxon>ecological metagenomes</taxon>
    </lineage>
</organism>
<sequence length="304" mass="33384">MGKLIRKVVNTEVKEVSDRVLEFIGSTEAQDRDGEIIRAAGWELKNYKKNPVFMWAHDYRSPPIGKALSVKKGDGQLVLEIKFADAETYEFADTIYRLYKGGFLHAVSVGFMPLEWKDGNSENGEGRTYTKQELLELSAVPVPSNPEALQQAVMDGVITAKEFDACTVALDEVTKPKEKEVIVPGKGATQAEISDEIGYTKDLIIEAGMNEDVTEEAWELVREIMRLAGDDIPVDILGKVGAVLSSKNKSNLKQAQNLIQGVLDSAESSQEALEPDKGLDEEAIIRIVTKAVETAVEKAQGKVD</sequence>
<accession>A0A0F9FAM1</accession>
<feature type="domain" description="Prohead serine protease" evidence="4">
    <location>
        <begin position="36"/>
        <end position="151"/>
    </location>
</feature>
<dbReference type="EMBL" id="LAZR01021983">
    <property type="protein sequence ID" value="KKL83419.1"/>
    <property type="molecule type" value="Genomic_DNA"/>
</dbReference>
<evidence type="ECO:0000313" key="5">
    <source>
        <dbReference type="EMBL" id="KKL83419.1"/>
    </source>
</evidence>
<evidence type="ECO:0000259" key="4">
    <source>
        <dbReference type="Pfam" id="PF04586"/>
    </source>
</evidence>
<keyword evidence="1" id="KW-1188">Viral release from host cell</keyword>
<dbReference type="GO" id="GO:0008233">
    <property type="term" value="F:peptidase activity"/>
    <property type="evidence" value="ECO:0007669"/>
    <property type="project" value="UniProtKB-KW"/>
</dbReference>